<sequence>MLVKAAKTATRNSDFKHEVDQICGNSHFVAATKLPDSNVETLPLVICSLHILRMLVKAAKTATRNSDFKHQVDQICGNSHFVAATKLPDSNVETLPLVICSLKELQKQSC</sequence>
<dbReference type="EMBL" id="JASPKY010000287">
    <property type="protein sequence ID" value="KAK9710867.1"/>
    <property type="molecule type" value="Genomic_DNA"/>
</dbReference>
<name>A0AAW1JZX5_POPJA</name>
<proteinExistence type="predicted"/>
<evidence type="ECO:0000313" key="1">
    <source>
        <dbReference type="EMBL" id="KAK9710867.1"/>
    </source>
</evidence>
<dbReference type="AlphaFoldDB" id="A0AAW1JZX5"/>
<reference evidence="1 2" key="1">
    <citation type="journal article" date="2024" name="BMC Genomics">
        <title>De novo assembly and annotation of Popillia japonica's genome with initial clues to its potential as an invasive pest.</title>
        <authorList>
            <person name="Cucini C."/>
            <person name="Boschi S."/>
            <person name="Funari R."/>
            <person name="Cardaioli E."/>
            <person name="Iannotti N."/>
            <person name="Marturano G."/>
            <person name="Paoli F."/>
            <person name="Bruttini M."/>
            <person name="Carapelli A."/>
            <person name="Frati F."/>
            <person name="Nardi F."/>
        </authorList>
    </citation>
    <scope>NUCLEOTIDE SEQUENCE [LARGE SCALE GENOMIC DNA]</scope>
    <source>
        <strain evidence="1">DMR45628</strain>
    </source>
</reference>
<evidence type="ECO:0000313" key="2">
    <source>
        <dbReference type="Proteomes" id="UP001458880"/>
    </source>
</evidence>
<evidence type="ECO:0008006" key="3">
    <source>
        <dbReference type="Google" id="ProtNLM"/>
    </source>
</evidence>
<dbReference type="Proteomes" id="UP001458880">
    <property type="component" value="Unassembled WGS sequence"/>
</dbReference>
<keyword evidence="2" id="KW-1185">Reference proteome</keyword>
<protein>
    <recommendedName>
        <fullName evidence="3">Transposase</fullName>
    </recommendedName>
</protein>
<comment type="caution">
    <text evidence="1">The sequence shown here is derived from an EMBL/GenBank/DDBJ whole genome shotgun (WGS) entry which is preliminary data.</text>
</comment>
<gene>
    <name evidence="1" type="ORF">QE152_g25781</name>
</gene>
<accession>A0AAW1JZX5</accession>
<organism evidence="1 2">
    <name type="scientific">Popillia japonica</name>
    <name type="common">Japanese beetle</name>
    <dbReference type="NCBI Taxonomy" id="7064"/>
    <lineage>
        <taxon>Eukaryota</taxon>
        <taxon>Metazoa</taxon>
        <taxon>Ecdysozoa</taxon>
        <taxon>Arthropoda</taxon>
        <taxon>Hexapoda</taxon>
        <taxon>Insecta</taxon>
        <taxon>Pterygota</taxon>
        <taxon>Neoptera</taxon>
        <taxon>Endopterygota</taxon>
        <taxon>Coleoptera</taxon>
        <taxon>Polyphaga</taxon>
        <taxon>Scarabaeiformia</taxon>
        <taxon>Scarabaeidae</taxon>
        <taxon>Rutelinae</taxon>
        <taxon>Popillia</taxon>
    </lineage>
</organism>